<evidence type="ECO:0000256" key="4">
    <source>
        <dbReference type="ARBA" id="ARBA00023136"/>
    </source>
</evidence>
<feature type="transmembrane region" description="Helical" evidence="5">
    <location>
        <begin position="146"/>
        <end position="171"/>
    </location>
</feature>
<dbReference type="OrthoDB" id="958273at2"/>
<dbReference type="InterPro" id="IPR004695">
    <property type="entry name" value="SLAC1/Mae1/Ssu1/TehA"/>
</dbReference>
<dbReference type="GO" id="GO:0016020">
    <property type="term" value="C:membrane"/>
    <property type="evidence" value="ECO:0007669"/>
    <property type="project" value="UniProtKB-SubCell"/>
</dbReference>
<keyword evidence="2 5" id="KW-0812">Transmembrane</keyword>
<evidence type="ECO:0000256" key="3">
    <source>
        <dbReference type="ARBA" id="ARBA00022989"/>
    </source>
</evidence>
<name>A0A318HS00_9MYCO</name>
<organism evidence="6 7">
    <name type="scientific">Mycolicibacterium moriokaense</name>
    <dbReference type="NCBI Taxonomy" id="39691"/>
    <lineage>
        <taxon>Bacteria</taxon>
        <taxon>Bacillati</taxon>
        <taxon>Actinomycetota</taxon>
        <taxon>Actinomycetes</taxon>
        <taxon>Mycobacteriales</taxon>
        <taxon>Mycobacteriaceae</taxon>
        <taxon>Mycolicibacterium</taxon>
    </lineage>
</organism>
<comment type="caution">
    <text evidence="6">The sequence shown here is derived from an EMBL/GenBank/DDBJ whole genome shotgun (WGS) entry which is preliminary data.</text>
</comment>
<proteinExistence type="predicted"/>
<dbReference type="GO" id="GO:0055085">
    <property type="term" value="P:transmembrane transport"/>
    <property type="evidence" value="ECO:0007669"/>
    <property type="project" value="InterPro"/>
</dbReference>
<dbReference type="Pfam" id="PF03595">
    <property type="entry name" value="SLAC1"/>
    <property type="match status" value="1"/>
</dbReference>
<feature type="transmembrane region" description="Helical" evidence="5">
    <location>
        <begin position="62"/>
        <end position="81"/>
    </location>
</feature>
<dbReference type="AlphaFoldDB" id="A0A318HS00"/>
<feature type="transmembrane region" description="Helical" evidence="5">
    <location>
        <begin position="208"/>
        <end position="232"/>
    </location>
</feature>
<protein>
    <submittedName>
        <fullName evidence="6">Tellurite resistance protein TehA-like permease</fullName>
    </submittedName>
</protein>
<dbReference type="Gene3D" id="1.50.10.150">
    <property type="entry name" value="Voltage-dependent anion channel"/>
    <property type="match status" value="1"/>
</dbReference>
<dbReference type="CDD" id="cd09319">
    <property type="entry name" value="TDT_like_1"/>
    <property type="match status" value="1"/>
</dbReference>
<reference evidence="7" key="1">
    <citation type="submission" date="2018-05" db="EMBL/GenBank/DDBJ databases">
        <authorList>
            <person name="Deangelis K."/>
            <person name="Huntemann M."/>
            <person name="Clum A."/>
            <person name="Pillay M."/>
            <person name="Palaniappan K."/>
            <person name="Varghese N."/>
            <person name="Mikhailova N."/>
            <person name="Stamatis D."/>
            <person name="Reddy T."/>
            <person name="Daum C."/>
            <person name="Shapiro N."/>
            <person name="Ivanova N."/>
            <person name="Kyrpides N."/>
            <person name="Woyke T."/>
        </authorList>
    </citation>
    <scope>NUCLEOTIDE SEQUENCE [LARGE SCALE GENOMIC DNA]</scope>
    <source>
        <strain evidence="7">GAS496</strain>
    </source>
</reference>
<dbReference type="Proteomes" id="UP000247781">
    <property type="component" value="Unassembled WGS sequence"/>
</dbReference>
<dbReference type="EMBL" id="QJJU01000010">
    <property type="protein sequence ID" value="PXX07626.1"/>
    <property type="molecule type" value="Genomic_DNA"/>
</dbReference>
<evidence type="ECO:0000256" key="2">
    <source>
        <dbReference type="ARBA" id="ARBA00022692"/>
    </source>
</evidence>
<sequence length="312" mass="33828">MKPDSFAAVMATGIVSIAAVDHGYRTISDVLIVLAAVGLPVLIVAAATAWRRDSWDITNLDVSLRLCTYIAACAVVGARLAEHRVVLWVLAGMALQGWLSLAPVVTRCVWRDRGVGLRDRAHGGWELASVATSGLAIVMADLKIVFLAILFWAIAIGVYLLITALIVWRAVHDPAAAELVQPDIWILMGGAATATLAGDHIHKAGLEAVWPVTVVTWFVATAWIPPLIYATLQRFRRRSEPQPGLWWAAVFPLGMYSSATYATAVETGWHWLTVVPLGFFWIAFVAWLSVAIGALLRFRRSRGADTPSGPTT</sequence>
<keyword evidence="7" id="KW-1185">Reference proteome</keyword>
<evidence type="ECO:0000256" key="1">
    <source>
        <dbReference type="ARBA" id="ARBA00004141"/>
    </source>
</evidence>
<feature type="transmembrane region" description="Helical" evidence="5">
    <location>
        <begin position="30"/>
        <end position="50"/>
    </location>
</feature>
<gene>
    <name evidence="6" type="ORF">C8E89_11011</name>
</gene>
<keyword evidence="3 5" id="KW-1133">Transmembrane helix</keyword>
<comment type="subcellular location">
    <subcellularLocation>
        <location evidence="1">Membrane</location>
        <topology evidence="1">Multi-pass membrane protein</topology>
    </subcellularLocation>
</comment>
<feature type="transmembrane region" description="Helical" evidence="5">
    <location>
        <begin position="87"/>
        <end position="110"/>
    </location>
</feature>
<dbReference type="RefSeq" id="WP_110317003.1">
    <property type="nucleotide sequence ID" value="NZ_QJJU01000010.1"/>
</dbReference>
<feature type="transmembrane region" description="Helical" evidence="5">
    <location>
        <begin position="269"/>
        <end position="296"/>
    </location>
</feature>
<dbReference type="InterPro" id="IPR038665">
    <property type="entry name" value="Voltage-dep_anion_channel_sf"/>
</dbReference>
<feature type="transmembrane region" description="Helical" evidence="5">
    <location>
        <begin position="244"/>
        <end position="263"/>
    </location>
</feature>
<evidence type="ECO:0000256" key="5">
    <source>
        <dbReference type="SAM" id="Phobius"/>
    </source>
</evidence>
<accession>A0A318HS00</accession>
<evidence type="ECO:0000313" key="7">
    <source>
        <dbReference type="Proteomes" id="UP000247781"/>
    </source>
</evidence>
<keyword evidence="4 5" id="KW-0472">Membrane</keyword>
<evidence type="ECO:0000313" key="6">
    <source>
        <dbReference type="EMBL" id="PXX07626.1"/>
    </source>
</evidence>
<reference evidence="6 7" key="2">
    <citation type="submission" date="2018-06" db="EMBL/GenBank/DDBJ databases">
        <title>Sequencing of bacterial isolates from soil warming experiment in Harvard Forest, Massachusetts, USA.</title>
        <authorList>
            <person name="Deangelis K.PhD."/>
        </authorList>
    </citation>
    <scope>NUCLEOTIDE SEQUENCE [LARGE SCALE GENOMIC DNA]</scope>
    <source>
        <strain evidence="6 7">GAS496</strain>
    </source>
</reference>